<dbReference type="PANTHER" id="PTHR11533:SF294">
    <property type="entry name" value="THYROTROPIN-RELEASING HORMONE-DEGRADING ECTOENZYME"/>
    <property type="match status" value="1"/>
</dbReference>
<dbReference type="PANTHER" id="PTHR11533">
    <property type="entry name" value="PROTEASE M1 ZINC METALLOPROTEASE"/>
    <property type="match status" value="1"/>
</dbReference>
<dbReference type="InterPro" id="IPR001930">
    <property type="entry name" value="Peptidase_M1"/>
</dbReference>
<keyword evidence="15" id="KW-0325">Glycoprotein</keyword>
<sequence length="1840" mass="211227">MADVSVKKQSVIFLYWTILLIYVSFGLSCGMLLNYEKRDADFVKQQWEYIRLPETIRPISYDLMVRTDLTYSHFTGSVGVLVECLEATDLILIHSKDLVITEGKTTLTRQGNGADAPKLAKDTWLYAINQFAVIELNGKLEKGARYRLYLEFEGPLKNDLLGYYKMSYKTASREEKYLASTFFDPVDARKAFPCFDEPNLKATFSITLEHQPQYHALSNMPKSRPDEILEDGWIRATFEETVVMPTYIVCYAISEFRAKFKYTSNGVRFGVWAREDVIDQVDYALDKGVAILEHFDLLYGQENKYSLPKLDMIALPDFMISAMENWGLNTYKEKTVLYKEGETSEKQKQRILTLISHELAHQWFGNLVTTKWWNSIWLNEGFASYIEYIGANAVEPDWQMWDKFILYDLHPAMATDELVTSRPIITDALTPSENIMMFDKITYLKGSCILRLMNHFLGEPTFTKGLQYYLSALQYSNAGNSDLWFYLDKAVKEDNIDLGEELNVATIMDTWTLQMGFPFIKVERTYNGARQITARVEQQRFLSDPDSDPSTDHPDLGYKWYVPVTYTTASSPDFDSPRSMWLKPQDEFGTLQLSGGSDDDWLLVNINQRGMYRVNYDDKNWQLIKMQLKTHHLMIPSASRAALISDVFSLARAGEVSHPTALDMTSYLKGERDYVPWYAVDHAVAFIKRNIRRRGAYNNFKKYMLNHITPMYEYTGWNDEGDHLKRLSRGLAISMACGYGNLDCQQTSVNLYAEWMANKDHSFIHPDVQATVFCTAIAQGGKDEWFFAFEHYQNPNTSTSMKSTLQTALACSDKPWILRTYLDSILNSSIIRIQDGAAVLQAVAGNPVGLPLAWDFFQANWDFLRASYGDTVFVLDSLISKLTFGFNTEFELQMVKQFIADHLDLGSGARVFTEAVAVIESNIRWIDQYYKEVAGWLKEAVMDPWERIRLPDAVLPISYDLKVRTDLTNFVFNGSVNILMECSEMTDVILIHSRDLTILTDTTTLKREDGETAPGFKIPPWLYQYQDFLVIELDSLLEVGIKYRLHVEFNGTLADDWSGYYWDSYTLKSNETRYKYLASTFLTHTSARKAFPCFDEPDMKATFNITLEYEPQYHALANMPMKGSPETLDGGWMRATFEESVIMSTYLVCYIVSDFKAKFMTTQNGVELGVWAPEDSINETDYALQKGVEILDYFDNLFGLDNKYPLPKLDMIALPELNVGAMENWGLITYHEEYLLYEEGVSSAKQKERVCTFVSHEIAHQWFGNLVTVKWWDDIWLSEGFTSWLEFVGAAYVEPDWKLWDKFVAYDSGRAMEIDAKTTSRPVISKVHQEDDLINVFHFIAYMKGSSLVRMANHFVGQDTFLKGLKAYLRELQYRNAENSDMWYHMNEAIMEDRVDLGDGITDIATVMDTWTNQMGFPVVTITRTYSGEANKITASATQKRFLTDPSSDTTSLYPDLGYTWHVPLTYTSGGNPNFVNPEIQWMRPEDQITELVLDSVGGNETWLLVNINQTGFYIVNYDERNWALLSAQLQTDHTAISVPTRSALIYDAFNLARVGELSQTIALDLTSYLDKEQDFAPWFLVKQSLDYVSENLALENANENFMEYVRNKVTPAYEYIGWDDKGGYDAKLARVEIIGVACKFGNQDCVSRASRLYADWMMTNKTNTMIDSRLQEIIFCTAIAAGGQREWDAAYTAYTDPDVESSLWNVLENALGCSQSETVLETYLHKVLNTSLMSPYDGQYVISAVSGNPLGRTMAWELVAAKWDFFKTVYGLQVVRMVTSDLNTRAELEKVKKFQMEHYAEGRDVFDAFNKAISVIKNNIRWMDQNYNKVAKWLEKTLY</sequence>
<feature type="domain" description="Aminopeptidase N-like N-terminal" evidence="22">
    <location>
        <begin position="58"/>
        <end position="248"/>
    </location>
</feature>
<dbReference type="InterPro" id="IPR027268">
    <property type="entry name" value="Peptidase_M4/M1_CTD_sf"/>
</dbReference>
<dbReference type="Proteomes" id="UP000694845">
    <property type="component" value="Unplaced"/>
</dbReference>
<evidence type="ECO:0000256" key="11">
    <source>
        <dbReference type="ARBA" id="ARBA00022989"/>
    </source>
</evidence>
<dbReference type="KEGG" id="aplc:110974485"/>
<dbReference type="GO" id="GO:0005615">
    <property type="term" value="C:extracellular space"/>
    <property type="evidence" value="ECO:0007669"/>
    <property type="project" value="TreeGrafter"/>
</dbReference>
<evidence type="ECO:0000256" key="8">
    <source>
        <dbReference type="ARBA" id="ARBA00022801"/>
    </source>
</evidence>
<evidence type="ECO:0000259" key="22">
    <source>
        <dbReference type="Pfam" id="PF17900"/>
    </source>
</evidence>
<protein>
    <submittedName>
        <fullName evidence="24">Aminopeptidase-2 isoform X1</fullName>
    </submittedName>
</protein>
<feature type="domain" description="ERAP1-like C-terminal" evidence="21">
    <location>
        <begin position="1503"/>
        <end position="1802"/>
    </location>
</feature>
<dbReference type="Gene3D" id="1.10.390.10">
    <property type="entry name" value="Neutral Protease Domain 2"/>
    <property type="match status" value="2"/>
</dbReference>
<organism evidence="23 24">
    <name type="scientific">Acanthaster planci</name>
    <name type="common">Crown-of-thorns starfish</name>
    <dbReference type="NCBI Taxonomy" id="133434"/>
    <lineage>
        <taxon>Eukaryota</taxon>
        <taxon>Metazoa</taxon>
        <taxon>Echinodermata</taxon>
        <taxon>Eleutherozoa</taxon>
        <taxon>Asterozoa</taxon>
        <taxon>Asteroidea</taxon>
        <taxon>Valvatacea</taxon>
        <taxon>Valvatida</taxon>
        <taxon>Acanthasteridae</taxon>
        <taxon>Acanthaster</taxon>
    </lineage>
</organism>
<dbReference type="PRINTS" id="PR00756">
    <property type="entry name" value="ALADIPTASE"/>
</dbReference>
<keyword evidence="12" id="KW-0482">Metalloprotease</keyword>
<dbReference type="InterPro" id="IPR050344">
    <property type="entry name" value="Peptidase_M1_aminopeptidases"/>
</dbReference>
<evidence type="ECO:0000256" key="13">
    <source>
        <dbReference type="ARBA" id="ARBA00023136"/>
    </source>
</evidence>
<keyword evidence="11 19" id="KW-1133">Transmembrane helix</keyword>
<dbReference type="GO" id="GO:0006508">
    <property type="term" value="P:proteolysis"/>
    <property type="evidence" value="ECO:0007669"/>
    <property type="project" value="UniProtKB-KW"/>
</dbReference>
<dbReference type="GeneID" id="110974485"/>
<name>A0A8B7XP61_ACAPL</name>
<keyword evidence="24" id="KW-0031">Aminopeptidase</keyword>
<evidence type="ECO:0000256" key="10">
    <source>
        <dbReference type="ARBA" id="ARBA00022968"/>
    </source>
</evidence>
<evidence type="ECO:0000256" key="9">
    <source>
        <dbReference type="ARBA" id="ARBA00022833"/>
    </source>
</evidence>
<evidence type="ECO:0000313" key="24">
    <source>
        <dbReference type="RefSeq" id="XP_022081851.1"/>
    </source>
</evidence>
<keyword evidence="10" id="KW-0735">Signal-anchor</keyword>
<dbReference type="Pfam" id="PF17900">
    <property type="entry name" value="Peptidase_M1_N"/>
    <property type="match status" value="2"/>
</dbReference>
<evidence type="ECO:0000256" key="7">
    <source>
        <dbReference type="ARBA" id="ARBA00022723"/>
    </source>
</evidence>
<keyword evidence="4" id="KW-1003">Cell membrane</keyword>
<feature type="domain" description="Aminopeptidase N-like N-terminal" evidence="22">
    <location>
        <begin position="956"/>
        <end position="1147"/>
    </location>
</feature>
<keyword evidence="14" id="KW-1015">Disulfide bond</keyword>
<dbReference type="InterPro" id="IPR024571">
    <property type="entry name" value="ERAP1-like_C_dom"/>
</dbReference>
<dbReference type="Gene3D" id="1.25.50.20">
    <property type="match status" value="2"/>
</dbReference>
<feature type="active site" description="Proton acceptor" evidence="16">
    <location>
        <position position="358"/>
    </location>
</feature>
<keyword evidence="6 19" id="KW-0812">Transmembrane</keyword>
<dbReference type="OMA" id="IALKYDC"/>
<keyword evidence="23" id="KW-1185">Reference proteome</keyword>
<keyword evidence="8" id="KW-0378">Hydrolase</keyword>
<dbReference type="SUPFAM" id="SSF55486">
    <property type="entry name" value="Metalloproteases ('zincins'), catalytic domain"/>
    <property type="match status" value="2"/>
</dbReference>
<dbReference type="InterPro" id="IPR042097">
    <property type="entry name" value="Aminopeptidase_N-like_N_sf"/>
</dbReference>
<dbReference type="GO" id="GO:0070006">
    <property type="term" value="F:metalloaminopeptidase activity"/>
    <property type="evidence" value="ECO:0007669"/>
    <property type="project" value="TreeGrafter"/>
</dbReference>
<evidence type="ECO:0000256" key="5">
    <source>
        <dbReference type="ARBA" id="ARBA00022670"/>
    </source>
</evidence>
<evidence type="ECO:0000256" key="6">
    <source>
        <dbReference type="ARBA" id="ARBA00022692"/>
    </source>
</evidence>
<dbReference type="FunFam" id="1.25.50.20:FF:000001">
    <property type="entry name" value="Aminopeptidase"/>
    <property type="match status" value="2"/>
</dbReference>
<feature type="site" description="Transition state stabilizer" evidence="18">
    <location>
        <position position="443"/>
    </location>
</feature>
<dbReference type="GO" id="GO:0042277">
    <property type="term" value="F:peptide binding"/>
    <property type="evidence" value="ECO:0007669"/>
    <property type="project" value="TreeGrafter"/>
</dbReference>
<gene>
    <name evidence="24" type="primary">LOC110974485</name>
</gene>
<feature type="domain" description="Peptidase M1 membrane alanine aminopeptidase" evidence="20">
    <location>
        <begin position="283"/>
        <end position="511"/>
    </location>
</feature>
<dbReference type="OrthoDB" id="510539at2759"/>
<evidence type="ECO:0000256" key="12">
    <source>
        <dbReference type="ARBA" id="ARBA00023049"/>
    </source>
</evidence>
<dbReference type="SUPFAM" id="SSF63737">
    <property type="entry name" value="Leukotriene A4 hydrolase N-terminal domain"/>
    <property type="match status" value="2"/>
</dbReference>
<dbReference type="FunFam" id="1.10.390.10:FF:000016">
    <property type="entry name" value="Glutamyl aminopeptidase"/>
    <property type="match status" value="2"/>
</dbReference>
<dbReference type="GO" id="GO:0008270">
    <property type="term" value="F:zinc ion binding"/>
    <property type="evidence" value="ECO:0007669"/>
    <property type="project" value="InterPro"/>
</dbReference>
<feature type="binding site" evidence="17">
    <location>
        <position position="357"/>
    </location>
    <ligand>
        <name>Zn(2+)</name>
        <dbReference type="ChEBI" id="CHEBI:29105"/>
        <note>catalytic</note>
    </ligand>
</feature>
<dbReference type="FunFam" id="2.60.40.1730:FF:000012">
    <property type="entry name" value="Aminopeptidase N"/>
    <property type="match status" value="2"/>
</dbReference>
<evidence type="ECO:0000256" key="16">
    <source>
        <dbReference type="PIRSR" id="PIRSR634016-1"/>
    </source>
</evidence>
<evidence type="ECO:0000256" key="18">
    <source>
        <dbReference type="PIRSR" id="PIRSR634016-4"/>
    </source>
</evidence>
<keyword evidence="5" id="KW-0645">Protease</keyword>
<comment type="cofactor">
    <cofactor evidence="17">
        <name>Zn(2+)</name>
        <dbReference type="ChEBI" id="CHEBI:29105"/>
    </cofactor>
    <text evidence="17">Binds 1 zinc ion per subunit.</text>
</comment>
<dbReference type="PROSITE" id="PS51257">
    <property type="entry name" value="PROKAR_LIPOPROTEIN"/>
    <property type="match status" value="1"/>
</dbReference>
<evidence type="ECO:0000256" key="4">
    <source>
        <dbReference type="ARBA" id="ARBA00022475"/>
    </source>
</evidence>
<evidence type="ECO:0000259" key="20">
    <source>
        <dbReference type="Pfam" id="PF01433"/>
    </source>
</evidence>
<dbReference type="Pfam" id="PF01433">
    <property type="entry name" value="Peptidase_M1"/>
    <property type="match status" value="2"/>
</dbReference>
<dbReference type="FunFam" id="2.60.40.1910:FF:000006">
    <property type="entry name" value="Aminopeptidase"/>
    <property type="match status" value="2"/>
</dbReference>
<evidence type="ECO:0000256" key="3">
    <source>
        <dbReference type="ARBA" id="ARBA00010136"/>
    </source>
</evidence>
<dbReference type="GO" id="GO:0005886">
    <property type="term" value="C:plasma membrane"/>
    <property type="evidence" value="ECO:0007669"/>
    <property type="project" value="UniProtKB-SubCell"/>
</dbReference>
<dbReference type="CDD" id="cd09601">
    <property type="entry name" value="M1_APN-Q_like"/>
    <property type="match status" value="2"/>
</dbReference>
<dbReference type="GO" id="GO:0043171">
    <property type="term" value="P:peptide catabolic process"/>
    <property type="evidence" value="ECO:0007669"/>
    <property type="project" value="TreeGrafter"/>
</dbReference>
<feature type="transmembrane region" description="Helical" evidence="19">
    <location>
        <begin position="12"/>
        <end position="35"/>
    </location>
</feature>
<dbReference type="InterPro" id="IPR034016">
    <property type="entry name" value="M1_APN-typ"/>
</dbReference>
<dbReference type="Pfam" id="PF11838">
    <property type="entry name" value="ERAP1_C"/>
    <property type="match status" value="2"/>
</dbReference>
<dbReference type="RefSeq" id="XP_022081851.1">
    <property type="nucleotide sequence ID" value="XM_022226159.1"/>
</dbReference>
<evidence type="ECO:0000313" key="23">
    <source>
        <dbReference type="Proteomes" id="UP000694845"/>
    </source>
</evidence>
<accession>A0A8B7XP61</accession>
<proteinExistence type="inferred from homology"/>
<keyword evidence="13 19" id="KW-0472">Membrane</keyword>
<evidence type="ECO:0000256" key="19">
    <source>
        <dbReference type="SAM" id="Phobius"/>
    </source>
</evidence>
<feature type="binding site" evidence="17">
    <location>
        <position position="380"/>
    </location>
    <ligand>
        <name>Zn(2+)</name>
        <dbReference type="ChEBI" id="CHEBI:29105"/>
        <note>catalytic</note>
    </ligand>
</feature>
<comment type="similarity">
    <text evidence="3">Belongs to the peptidase M1 family.</text>
</comment>
<evidence type="ECO:0000256" key="17">
    <source>
        <dbReference type="PIRSR" id="PIRSR634016-3"/>
    </source>
</evidence>
<dbReference type="Gene3D" id="2.60.40.1730">
    <property type="entry name" value="tricorn interacting facor f3 domain"/>
    <property type="match status" value="2"/>
</dbReference>
<reference evidence="24" key="1">
    <citation type="submission" date="2025-08" db="UniProtKB">
        <authorList>
            <consortium name="RefSeq"/>
        </authorList>
    </citation>
    <scope>IDENTIFICATION</scope>
</reference>
<evidence type="ECO:0000256" key="15">
    <source>
        <dbReference type="ARBA" id="ARBA00023180"/>
    </source>
</evidence>
<dbReference type="Gene3D" id="2.60.40.1910">
    <property type="match status" value="2"/>
</dbReference>
<keyword evidence="7 17" id="KW-0479">Metal-binding</keyword>
<dbReference type="GO" id="GO:0005737">
    <property type="term" value="C:cytoplasm"/>
    <property type="evidence" value="ECO:0007669"/>
    <property type="project" value="TreeGrafter"/>
</dbReference>
<evidence type="ECO:0000259" key="21">
    <source>
        <dbReference type="Pfam" id="PF11838"/>
    </source>
</evidence>
<feature type="binding site" evidence="17">
    <location>
        <position position="361"/>
    </location>
    <ligand>
        <name>Zn(2+)</name>
        <dbReference type="ChEBI" id="CHEBI:29105"/>
        <note>catalytic</note>
    </ligand>
</feature>
<evidence type="ECO:0000256" key="2">
    <source>
        <dbReference type="ARBA" id="ARBA00004606"/>
    </source>
</evidence>
<comment type="subcellular location">
    <subcellularLocation>
        <location evidence="1">Cell membrane</location>
    </subcellularLocation>
    <subcellularLocation>
        <location evidence="2">Membrane</location>
        <topology evidence="2">Single-pass type II membrane protein</topology>
    </subcellularLocation>
</comment>
<keyword evidence="9 17" id="KW-0862">Zinc</keyword>
<dbReference type="InterPro" id="IPR045357">
    <property type="entry name" value="Aminopeptidase_N-like_N"/>
</dbReference>
<evidence type="ECO:0000256" key="14">
    <source>
        <dbReference type="ARBA" id="ARBA00023157"/>
    </source>
</evidence>
<feature type="domain" description="ERAP1-like C-terminal" evidence="21">
    <location>
        <begin position="601"/>
        <end position="920"/>
    </location>
</feature>
<feature type="domain" description="Peptidase M1 membrane alanine aminopeptidase" evidence="20">
    <location>
        <begin position="1182"/>
        <end position="1411"/>
    </location>
</feature>
<evidence type="ECO:0000256" key="1">
    <source>
        <dbReference type="ARBA" id="ARBA00004236"/>
    </source>
</evidence>
<dbReference type="InterPro" id="IPR014782">
    <property type="entry name" value="Peptidase_M1_dom"/>
</dbReference>